<dbReference type="PROSITE" id="PS50092">
    <property type="entry name" value="TSP1"/>
    <property type="match status" value="6"/>
</dbReference>
<name>A0ABP0FGV1_CLALP</name>
<evidence type="ECO:0000256" key="3">
    <source>
        <dbReference type="SAM" id="SignalP"/>
    </source>
</evidence>
<protein>
    <recommendedName>
        <fullName evidence="4">Peptidase S1 domain-containing protein</fullName>
    </recommendedName>
</protein>
<evidence type="ECO:0000259" key="4">
    <source>
        <dbReference type="PROSITE" id="PS50240"/>
    </source>
</evidence>
<dbReference type="CDD" id="cd00190">
    <property type="entry name" value="Tryp_SPc"/>
    <property type="match status" value="1"/>
</dbReference>
<dbReference type="Gene3D" id="2.20.100.10">
    <property type="entry name" value="Thrombospondin type-1 (TSP1) repeat"/>
    <property type="match status" value="4"/>
</dbReference>
<keyword evidence="2" id="KW-0645">Protease</keyword>
<evidence type="ECO:0000313" key="6">
    <source>
        <dbReference type="Proteomes" id="UP001642483"/>
    </source>
</evidence>
<dbReference type="EMBL" id="CAWYQH010000057">
    <property type="protein sequence ID" value="CAK8678914.1"/>
    <property type="molecule type" value="Genomic_DNA"/>
</dbReference>
<dbReference type="SMART" id="SM00209">
    <property type="entry name" value="TSP1"/>
    <property type="match status" value="6"/>
</dbReference>
<dbReference type="InterPro" id="IPR000884">
    <property type="entry name" value="TSP1_rpt"/>
</dbReference>
<dbReference type="PANTHER" id="PTHR24253:SF183">
    <property type="entry name" value="PEPTIDASE S1 DOMAIN-CONTAINING PROTEIN"/>
    <property type="match status" value="1"/>
</dbReference>
<dbReference type="InterPro" id="IPR033116">
    <property type="entry name" value="TRYPSIN_SER"/>
</dbReference>
<dbReference type="SUPFAM" id="SSF50494">
    <property type="entry name" value="Trypsin-like serine proteases"/>
    <property type="match status" value="1"/>
</dbReference>
<evidence type="ECO:0000256" key="2">
    <source>
        <dbReference type="RuleBase" id="RU363034"/>
    </source>
</evidence>
<gene>
    <name evidence="5" type="ORF">CVLEPA_LOCUS9186</name>
</gene>
<dbReference type="SMART" id="SM00020">
    <property type="entry name" value="Tryp_SPc"/>
    <property type="match status" value="1"/>
</dbReference>
<dbReference type="Pfam" id="PF00090">
    <property type="entry name" value="TSP_1"/>
    <property type="match status" value="5"/>
</dbReference>
<organism evidence="5 6">
    <name type="scientific">Clavelina lepadiformis</name>
    <name type="common">Light-bulb sea squirt</name>
    <name type="synonym">Ascidia lepadiformis</name>
    <dbReference type="NCBI Taxonomy" id="159417"/>
    <lineage>
        <taxon>Eukaryota</taxon>
        <taxon>Metazoa</taxon>
        <taxon>Chordata</taxon>
        <taxon>Tunicata</taxon>
        <taxon>Ascidiacea</taxon>
        <taxon>Aplousobranchia</taxon>
        <taxon>Clavelinidae</taxon>
        <taxon>Clavelina</taxon>
    </lineage>
</organism>
<dbReference type="InterPro" id="IPR001254">
    <property type="entry name" value="Trypsin_dom"/>
</dbReference>
<reference evidence="5 6" key="1">
    <citation type="submission" date="2024-02" db="EMBL/GenBank/DDBJ databases">
        <authorList>
            <person name="Daric V."/>
            <person name="Darras S."/>
        </authorList>
    </citation>
    <scope>NUCLEOTIDE SEQUENCE [LARGE SCALE GENOMIC DNA]</scope>
</reference>
<comment type="caution">
    <text evidence="5">The sequence shown here is derived from an EMBL/GenBank/DDBJ whole genome shotgun (WGS) entry which is preliminary data.</text>
</comment>
<keyword evidence="2" id="KW-0720">Serine protease</keyword>
<feature type="domain" description="Peptidase S1" evidence="4">
    <location>
        <begin position="430"/>
        <end position="661"/>
    </location>
</feature>
<dbReference type="InterPro" id="IPR018114">
    <property type="entry name" value="TRYPSIN_HIS"/>
</dbReference>
<feature type="signal peptide" evidence="3">
    <location>
        <begin position="1"/>
        <end position="19"/>
    </location>
</feature>
<proteinExistence type="predicted"/>
<dbReference type="PRINTS" id="PR00722">
    <property type="entry name" value="CHYMOTRYPSIN"/>
</dbReference>
<dbReference type="InterPro" id="IPR009003">
    <property type="entry name" value="Peptidase_S1_PA"/>
</dbReference>
<dbReference type="PROSITE" id="PS00135">
    <property type="entry name" value="TRYPSIN_SER"/>
    <property type="match status" value="1"/>
</dbReference>
<dbReference type="PROSITE" id="PS00134">
    <property type="entry name" value="TRYPSIN_HIS"/>
    <property type="match status" value="1"/>
</dbReference>
<keyword evidence="2" id="KW-0378">Hydrolase</keyword>
<evidence type="ECO:0000313" key="5">
    <source>
        <dbReference type="EMBL" id="CAK8678914.1"/>
    </source>
</evidence>
<evidence type="ECO:0000256" key="1">
    <source>
        <dbReference type="ARBA" id="ARBA00023157"/>
    </source>
</evidence>
<accession>A0ABP0FGV1</accession>
<dbReference type="PANTHER" id="PTHR24253">
    <property type="entry name" value="TRANSMEMBRANE PROTEASE SERINE"/>
    <property type="match status" value="1"/>
</dbReference>
<dbReference type="Pfam" id="PF00089">
    <property type="entry name" value="Trypsin"/>
    <property type="match status" value="1"/>
</dbReference>
<keyword evidence="1" id="KW-1015">Disulfide bond</keyword>
<keyword evidence="6" id="KW-1185">Reference proteome</keyword>
<dbReference type="Gene3D" id="2.40.10.10">
    <property type="entry name" value="Trypsin-like serine proteases"/>
    <property type="match status" value="1"/>
</dbReference>
<dbReference type="InterPro" id="IPR043504">
    <property type="entry name" value="Peptidase_S1_PA_chymotrypsin"/>
</dbReference>
<dbReference type="PROSITE" id="PS50240">
    <property type="entry name" value="TRYPSIN_DOM"/>
    <property type="match status" value="1"/>
</dbReference>
<sequence>MKPALLVLFLFAFTGVAYSQDWSECSADCGVGYERREVSCGTGCTTYESRQCENEEACECKCSDCKNIENRDYCVPRFPGSGCSSQSQVEINNCQKRACGECGVKCKACGTYSQWSKWTTCSTTCDTGVQHRYRNCYEITGCEEQYNETQTCSTEACPGPNWSNWTDCSSDCGIGFQTRNRSIVTGVIEYDSRQCDAGEDCKCKCSDCENSSPRSYCVRRFPGRGCKSQSQAVIDRCQKRACGICGVKCKACGEYSQWAEWTMCTVTCGGGQQYRYRGCNQAEGCSNEAFNETRDCSTEACSGPLGVLGDWSSWSNCSETCGPGTQQRIRTCNTTNCDGPTTLNRGCNLERCEPISSEWSTCSRSCGDGTRVRNVSGSNEYQDCNEGDCVADTCPPPHYARYQDNDHQCCDTSNIPANSCGLVSGQSGRIVGGAVSDVDLWPWMVLISISGFQCGGSLVAGKWVLTAAHCFDISEDPSNVAVLTNLPANLSTVSDISMFVQSVASIIIHPLYNNTDYDIALIELNNSVALGTPAPGLVCLPEGESVGDDVICVVAGWGDTVINGTGSEFLREVQVRTLPWEICDADNPNLSDIKICAGRVAGGVDSCQGDSGGPLMCQRCDSCAWQVAGIVSSGVGCALPNSPGEYTRVSYFEEWIYNNTDITAPQTSFPTCT</sequence>
<feature type="chain" id="PRO_5047283600" description="Peptidase S1 domain-containing protein" evidence="3">
    <location>
        <begin position="20"/>
        <end position="673"/>
    </location>
</feature>
<keyword evidence="3" id="KW-0732">Signal</keyword>
<dbReference type="InterPro" id="IPR001314">
    <property type="entry name" value="Peptidase_S1A"/>
</dbReference>
<dbReference type="InterPro" id="IPR036383">
    <property type="entry name" value="TSP1_rpt_sf"/>
</dbReference>
<dbReference type="Proteomes" id="UP001642483">
    <property type="component" value="Unassembled WGS sequence"/>
</dbReference>
<dbReference type="SUPFAM" id="SSF82895">
    <property type="entry name" value="TSP-1 type 1 repeat"/>
    <property type="match status" value="4"/>
</dbReference>